<feature type="region of interest" description="Disordered" evidence="1">
    <location>
        <begin position="1"/>
        <end position="58"/>
    </location>
</feature>
<reference evidence="2" key="1">
    <citation type="journal article" date="2022" name="bioRxiv">
        <title>Sequencing and chromosome-scale assembly of the giantPleurodeles waltlgenome.</title>
        <authorList>
            <person name="Brown T."/>
            <person name="Elewa A."/>
            <person name="Iarovenko S."/>
            <person name="Subramanian E."/>
            <person name="Araus A.J."/>
            <person name="Petzold A."/>
            <person name="Susuki M."/>
            <person name="Suzuki K.-i.T."/>
            <person name="Hayashi T."/>
            <person name="Toyoda A."/>
            <person name="Oliveira C."/>
            <person name="Osipova E."/>
            <person name="Leigh N.D."/>
            <person name="Simon A."/>
            <person name="Yun M.H."/>
        </authorList>
    </citation>
    <scope>NUCLEOTIDE SEQUENCE</scope>
    <source>
        <strain evidence="2">20211129_DDA</strain>
        <tissue evidence="2">Liver</tissue>
    </source>
</reference>
<gene>
    <name evidence="2" type="ORF">NDU88_001102</name>
</gene>
<sequence>MEEFPLRGKDGAMKSRPGPMTGRCPRQGVMPRNPRATPEEGEQEESEQTGHALGRAWPWQVRSEDIAVRGDHRN</sequence>
<evidence type="ECO:0000256" key="1">
    <source>
        <dbReference type="SAM" id="MobiDB-lite"/>
    </source>
</evidence>
<feature type="compositionally biased region" description="Basic and acidic residues" evidence="1">
    <location>
        <begin position="1"/>
        <end position="13"/>
    </location>
</feature>
<evidence type="ECO:0000313" key="2">
    <source>
        <dbReference type="EMBL" id="KAJ1087943.1"/>
    </source>
</evidence>
<protein>
    <submittedName>
        <fullName evidence="2">Uncharacterized protein</fullName>
    </submittedName>
</protein>
<name>A0AAV7LGJ6_PLEWA</name>
<comment type="caution">
    <text evidence="2">The sequence shown here is derived from an EMBL/GenBank/DDBJ whole genome shotgun (WGS) entry which is preliminary data.</text>
</comment>
<dbReference type="AlphaFoldDB" id="A0AAV7LGJ6"/>
<evidence type="ECO:0000313" key="3">
    <source>
        <dbReference type="Proteomes" id="UP001066276"/>
    </source>
</evidence>
<keyword evidence="3" id="KW-1185">Reference proteome</keyword>
<dbReference type="EMBL" id="JANPWB010000015">
    <property type="protein sequence ID" value="KAJ1087943.1"/>
    <property type="molecule type" value="Genomic_DNA"/>
</dbReference>
<dbReference type="Proteomes" id="UP001066276">
    <property type="component" value="Chromosome 11"/>
</dbReference>
<proteinExistence type="predicted"/>
<organism evidence="2 3">
    <name type="scientific">Pleurodeles waltl</name>
    <name type="common">Iberian ribbed newt</name>
    <dbReference type="NCBI Taxonomy" id="8319"/>
    <lineage>
        <taxon>Eukaryota</taxon>
        <taxon>Metazoa</taxon>
        <taxon>Chordata</taxon>
        <taxon>Craniata</taxon>
        <taxon>Vertebrata</taxon>
        <taxon>Euteleostomi</taxon>
        <taxon>Amphibia</taxon>
        <taxon>Batrachia</taxon>
        <taxon>Caudata</taxon>
        <taxon>Salamandroidea</taxon>
        <taxon>Salamandridae</taxon>
        <taxon>Pleurodelinae</taxon>
        <taxon>Pleurodeles</taxon>
    </lineage>
</organism>
<accession>A0AAV7LGJ6</accession>